<proteinExistence type="predicted"/>
<organism evidence="1 2">
    <name type="scientific">Choristoneura fumiferana</name>
    <name type="common">Spruce budworm moth</name>
    <name type="synonym">Archips fumiferana</name>
    <dbReference type="NCBI Taxonomy" id="7141"/>
    <lineage>
        <taxon>Eukaryota</taxon>
        <taxon>Metazoa</taxon>
        <taxon>Ecdysozoa</taxon>
        <taxon>Arthropoda</taxon>
        <taxon>Hexapoda</taxon>
        <taxon>Insecta</taxon>
        <taxon>Pterygota</taxon>
        <taxon>Neoptera</taxon>
        <taxon>Endopterygota</taxon>
        <taxon>Lepidoptera</taxon>
        <taxon>Glossata</taxon>
        <taxon>Ditrysia</taxon>
        <taxon>Tortricoidea</taxon>
        <taxon>Tortricidae</taxon>
        <taxon>Tortricinae</taxon>
        <taxon>Choristoneura</taxon>
    </lineage>
</organism>
<reference evidence="1 2" key="1">
    <citation type="journal article" date="2022" name="Genome Biol. Evol.">
        <title>The Spruce Budworm Genome: Reconstructing the Evolutionary History of Antifreeze Proteins.</title>
        <authorList>
            <person name="Beliveau C."/>
            <person name="Gagne P."/>
            <person name="Picq S."/>
            <person name="Vernygora O."/>
            <person name="Keeling C.I."/>
            <person name="Pinkney K."/>
            <person name="Doucet D."/>
            <person name="Wen F."/>
            <person name="Johnston J.S."/>
            <person name="Maaroufi H."/>
            <person name="Boyle B."/>
            <person name="Laroche J."/>
            <person name="Dewar K."/>
            <person name="Juretic N."/>
            <person name="Blackburn G."/>
            <person name="Nisole A."/>
            <person name="Brunet B."/>
            <person name="Brandao M."/>
            <person name="Lumley L."/>
            <person name="Duan J."/>
            <person name="Quan G."/>
            <person name="Lucarotti C.J."/>
            <person name="Roe A.D."/>
            <person name="Sperling F.A.H."/>
            <person name="Levesque R.C."/>
            <person name="Cusson M."/>
        </authorList>
    </citation>
    <scope>NUCLEOTIDE SEQUENCE [LARGE SCALE GENOMIC DNA]</scope>
    <source>
        <strain evidence="1">Glfc:IPQL:Cfum</strain>
    </source>
</reference>
<protein>
    <submittedName>
        <fullName evidence="1">Uncharacterized protein</fullName>
    </submittedName>
</protein>
<gene>
    <name evidence="1" type="ORF">MSG28_007298</name>
</gene>
<name>A0ACC0JWR8_CHOFU</name>
<dbReference type="Proteomes" id="UP001064048">
    <property type="component" value="Chromosome 12"/>
</dbReference>
<feature type="non-terminal residue" evidence="1">
    <location>
        <position position="1740"/>
    </location>
</feature>
<evidence type="ECO:0000313" key="1">
    <source>
        <dbReference type="EMBL" id="KAI8428520.1"/>
    </source>
</evidence>
<accession>A0ACC0JWR8</accession>
<keyword evidence="2" id="KW-1185">Reference proteome</keyword>
<dbReference type="EMBL" id="CM046112">
    <property type="protein sequence ID" value="KAI8428520.1"/>
    <property type="molecule type" value="Genomic_DNA"/>
</dbReference>
<evidence type="ECO:0000313" key="2">
    <source>
        <dbReference type="Proteomes" id="UP001064048"/>
    </source>
</evidence>
<sequence>MPAPAPQNPCCNATPAQEAEDERHDAEMLAAVRNSMKQWEQKRARTRSKRSQGSVCYGDFGCFEDSGPFAYLETLPSPPHEVGTHFLLYSTVSSNMSAAWGWAARAFDAARPTRVIVHGFGSNCDNVWVYEMRSALMAVFQDPRARLDRGDAKFVDVIHSNGETLILGGLGAAQPLGHVDFYPNGGRVQHGCSNLFVGAVSDFVLPWAAASVEGRSLCNHRRAYKFFTDSVREVTTPSAPRFTHMIVPHPALGVPLRATLHYAAYSGWLSAGAKAIRLDKLLIADSFGKTSSFCKKGLQLLSDEAVELPLYPGDCQVREIDENANSTSDELIKREASTKAVPIDLHDNELSDDTPQRPFQLVDNSEWTGADSGRAFGMTNTKTAASGVVEIAEPVLRPRQHKTSRQRADAEHPPEISEPLLRATQPPRPTTPPPARKAKNYDISTTPTYEPQADQPEKEETGFAVQFLPSRLASFISRAERYARDTLLPLVSAYAPRLPIFGSRDLPKPTARYIPMDTTNITSSVPIPTPTLEMKIESLKGMGPPGEKREIESPEDPEVSVTSSTATPSAEAEKLRAAPSEMLQVVSGPSVSTSTALPPMALRSDGEKILIVYPSNARDERKIRSHSYPEELQFEALYRHTAAPAVRVDLPTFTPPVTSPTPPTREPAAKPDRYIPVPFPKSQDKALNNATLSENNIEYDIYYLLKKYKTKKFIISAAKILIKYSLASPSAKKSNSLETLVIQNITNANDLKAKLNDIIKVGKDYKYDVSNCLTALLNNSDHEIVTLAVQAIAELAKCEDKRETFAKKEVIEAILSILRKEVTLDRTELVKHCCRALGNLCCDCDTSRKLLHDQEGVILLTNLLKTSLDDNTAALNEIKIFTTKTILNYGIGGQQFSESLVESGVIELIRRILVTELDSDDMNDDFVSTALLVLSVISDNTPEVLFEPEVNRAVLNVLQETTNIEISELCLEHLHAQAEHAKLEGVELMCCRLEQLVRRQAARALRADDADVEALIKQACDLIIIVLTGDIFEHHHKLALQLKKESGDISTSTKIQHAALSALRNLIVPVANKQAAARSGRAAPALLAALPAVEDHQVAYKLLAALRMLVDGQECVARVLAADAAALAAVARWGAAGHAGAAGEAPRLLAWSVKQLAREPALWRHYLQVCVCAAVAPWGAAGHAGAAGEAPRLLAWSVKQLAREPALWRHYLQVCVCAAVAPWGAAGHAGAAGEAPRLLAWSVKQLAREPALWRHYLQVDGCVSSLVNMLVASHSVMQNEAILALTLLAIHSLKDKPAGPDFDYEKKLIAHLLKSEIGYFRKGLYFVSMPKTFCYIVIIIITCTVSEEDIDFSNIPLESVVKVDGKVSLRPKNAINSEMSTGEIEVIIQRLEILSTAENLPFNLRNYQKPKEQLRMQHRYIDLRFPEMQSILRLRSQMLHRMRRFLVEQHGFVEVETPTLFCQTPGGAREFVVPTHHAGLFYSLVQSPQQFKQMLMSGGVDRYFQIARCYRDETTRPDRQPEFTQLDVEMSFTDLGGVLSMIESLLTHTFPKLMQEPPLKKITYKHALEHYGSDKPNVQYGLQFKNIKQLFPEKSRIPHFDAFAVPYPAELGKITAKNKDKIKEIAKKHKVKVILDHDIHKEFGSDFESNLKNIVGQQNSAIISMGDYENACLCLGEIRELIASLLRTRNLLKTEEHTEVLWVVDFPLFTKGEKGLETCHHPFTSPHPDDIHLLDSDPLK</sequence>
<comment type="caution">
    <text evidence="1">The sequence shown here is derived from an EMBL/GenBank/DDBJ whole genome shotgun (WGS) entry which is preliminary data.</text>
</comment>